<keyword evidence="1" id="KW-1133">Transmembrane helix</keyword>
<dbReference type="EMBL" id="CP055905">
    <property type="protein sequence ID" value="QMR42795.1"/>
    <property type="molecule type" value="Genomic_DNA"/>
</dbReference>
<keyword evidence="1" id="KW-0812">Transmembrane</keyword>
<sequence length="178" mass="20130">MNKSITACYFEGWKKCFVYKGNATRKAFWSFILINTAFIFLSGVLSYFWLTSLAEHGDGGMALVWVYYVYLPLRCLVLLLLLFPVMSLGIRRMHDIGKSGWWFGGAILFNLFLLPLVLMAVGYLPISGLLYLLPKNAAFWFFPALYILLNIISVGIPLWLCCKPTKIKAPDLSPEAVA</sequence>
<feature type="transmembrane region" description="Helical" evidence="1">
    <location>
        <begin position="138"/>
        <end position="160"/>
    </location>
</feature>
<evidence type="ECO:0000313" key="3">
    <source>
        <dbReference type="Proteomes" id="UP000514462"/>
    </source>
</evidence>
<feature type="transmembrane region" description="Helical" evidence="1">
    <location>
        <begin position="101"/>
        <end position="126"/>
    </location>
</feature>
<reference evidence="3" key="1">
    <citation type="submission" date="2020-06" db="EMBL/GenBank/DDBJ databases">
        <title>REHAB project genomes.</title>
        <authorList>
            <person name="Shaw L.P."/>
        </authorList>
    </citation>
    <scope>NUCLEOTIDE SEQUENCE [LARGE SCALE GENOMIC DNA]</scope>
    <source>
        <strain evidence="3">RHBSTW-00938</strain>
        <plasmid evidence="3">prhbstw-00938_2</plasmid>
    </source>
</reference>
<dbReference type="Proteomes" id="UP000514462">
    <property type="component" value="Plasmid pRHBSTW-00938_2"/>
</dbReference>
<dbReference type="InterPro" id="IPR008523">
    <property type="entry name" value="DUF805"/>
</dbReference>
<dbReference type="GO" id="GO:0016020">
    <property type="term" value="C:membrane"/>
    <property type="evidence" value="ECO:0007669"/>
    <property type="project" value="InterPro"/>
</dbReference>
<geneLocation type="plasmid" evidence="3">
    <name>prhbstw-00938_2</name>
</geneLocation>
<gene>
    <name evidence="2" type="ORF">HV331_24925</name>
</gene>
<dbReference type="Pfam" id="PF05656">
    <property type="entry name" value="DUF805"/>
    <property type="match status" value="1"/>
</dbReference>
<name>A0AAP9R1N1_KLEAE</name>
<proteinExistence type="predicted"/>
<evidence type="ECO:0000256" key="1">
    <source>
        <dbReference type="SAM" id="Phobius"/>
    </source>
</evidence>
<evidence type="ECO:0000313" key="2">
    <source>
        <dbReference type="EMBL" id="QMR42795.1"/>
    </source>
</evidence>
<dbReference type="AlphaFoldDB" id="A0AAP9R1N1"/>
<feature type="transmembrane region" description="Helical" evidence="1">
    <location>
        <begin position="27"/>
        <end position="50"/>
    </location>
</feature>
<accession>A0AAP9R1N1</accession>
<dbReference type="RefSeq" id="WP_182015571.1">
    <property type="nucleotide sequence ID" value="NZ_CP055905.1"/>
</dbReference>
<feature type="transmembrane region" description="Helical" evidence="1">
    <location>
        <begin position="62"/>
        <end position="89"/>
    </location>
</feature>
<protein>
    <submittedName>
        <fullName evidence="2">DUF805 domain-containing protein</fullName>
    </submittedName>
</protein>
<organism evidence="2 3">
    <name type="scientific">Klebsiella aerogenes</name>
    <name type="common">Enterobacter aerogenes</name>
    <dbReference type="NCBI Taxonomy" id="548"/>
    <lineage>
        <taxon>Bacteria</taxon>
        <taxon>Pseudomonadati</taxon>
        <taxon>Pseudomonadota</taxon>
        <taxon>Gammaproteobacteria</taxon>
        <taxon>Enterobacterales</taxon>
        <taxon>Enterobacteriaceae</taxon>
        <taxon>Klebsiella/Raoultella group</taxon>
        <taxon>Klebsiella</taxon>
    </lineage>
</organism>
<keyword evidence="2" id="KW-0614">Plasmid</keyword>
<keyword evidence="1" id="KW-0472">Membrane</keyword>